<dbReference type="InterPro" id="IPR005524">
    <property type="entry name" value="DUF318"/>
</dbReference>
<evidence type="ECO:0000256" key="7">
    <source>
        <dbReference type="SAM" id="Phobius"/>
    </source>
</evidence>
<evidence type="ECO:0000256" key="3">
    <source>
        <dbReference type="ARBA" id="ARBA00022475"/>
    </source>
</evidence>
<feature type="transmembrane region" description="Helical" evidence="7">
    <location>
        <begin position="6"/>
        <end position="24"/>
    </location>
</feature>
<gene>
    <name evidence="8" type="ORF">A2V47_05695</name>
</gene>
<dbReference type="EMBL" id="MEYH01000022">
    <property type="protein sequence ID" value="OGD16889.1"/>
    <property type="molecule type" value="Genomic_DNA"/>
</dbReference>
<accession>A0A1F5AEH6</accession>
<name>A0A1F5AEH6_9BACT</name>
<evidence type="ECO:0000313" key="8">
    <source>
        <dbReference type="EMBL" id="OGD16889.1"/>
    </source>
</evidence>
<evidence type="ECO:0000256" key="5">
    <source>
        <dbReference type="ARBA" id="ARBA00022989"/>
    </source>
</evidence>
<keyword evidence="4 7" id="KW-0812">Transmembrane</keyword>
<dbReference type="Proteomes" id="UP000177701">
    <property type="component" value="Unassembled WGS sequence"/>
</dbReference>
<feature type="transmembrane region" description="Helical" evidence="7">
    <location>
        <begin position="141"/>
        <end position="162"/>
    </location>
</feature>
<evidence type="ECO:0000256" key="1">
    <source>
        <dbReference type="ARBA" id="ARBA00004651"/>
    </source>
</evidence>
<dbReference type="GO" id="GO:0005886">
    <property type="term" value="C:plasma membrane"/>
    <property type="evidence" value="ECO:0007669"/>
    <property type="project" value="UniProtKB-SubCell"/>
</dbReference>
<keyword evidence="6 7" id="KW-0472">Membrane</keyword>
<comment type="subcellular location">
    <subcellularLocation>
        <location evidence="1">Cell membrane</location>
        <topology evidence="1">Multi-pass membrane protein</topology>
    </subcellularLocation>
</comment>
<dbReference type="AlphaFoldDB" id="A0A1F5AEH6"/>
<protein>
    <submittedName>
        <fullName evidence="8">Permease</fullName>
    </submittedName>
</protein>
<comment type="similarity">
    <text evidence="2">Belongs to the UPF0718 family.</text>
</comment>
<sequence>MKIIFKRYLGFIIILVLNIILFIIDRKNGLSSITIFGSIIFQMAKILPPIFVLLGLMDVWIPRETMEKFMGEKSGLLGILIAFFFGSFAAGPLYAAFPIAIILMKKGAKFLNILIFIGAWSTTKVPMFLFETASLGWRFSVIRLIMSIFGVITIGYAIELLISKKEKEDLYNKVRLMQ</sequence>
<keyword evidence="3" id="KW-1003">Cell membrane</keyword>
<evidence type="ECO:0000256" key="6">
    <source>
        <dbReference type="ARBA" id="ARBA00023136"/>
    </source>
</evidence>
<evidence type="ECO:0000256" key="2">
    <source>
        <dbReference type="ARBA" id="ARBA00006386"/>
    </source>
</evidence>
<reference evidence="8 9" key="1">
    <citation type="journal article" date="2016" name="Nat. Commun.">
        <title>Thousands of microbial genomes shed light on interconnected biogeochemical processes in an aquifer system.</title>
        <authorList>
            <person name="Anantharaman K."/>
            <person name="Brown C.T."/>
            <person name="Hug L.A."/>
            <person name="Sharon I."/>
            <person name="Castelle C.J."/>
            <person name="Probst A.J."/>
            <person name="Thomas B.C."/>
            <person name="Singh A."/>
            <person name="Wilkins M.J."/>
            <person name="Karaoz U."/>
            <person name="Brodie E.L."/>
            <person name="Williams K.H."/>
            <person name="Hubbard S.S."/>
            <person name="Banfield J.F."/>
        </authorList>
    </citation>
    <scope>NUCLEOTIDE SEQUENCE [LARGE SCALE GENOMIC DNA]</scope>
</reference>
<feature type="transmembrane region" description="Helical" evidence="7">
    <location>
        <begin position="76"/>
        <end position="103"/>
    </location>
</feature>
<keyword evidence="5 7" id="KW-1133">Transmembrane helix</keyword>
<proteinExistence type="inferred from homology"/>
<dbReference type="Pfam" id="PF03773">
    <property type="entry name" value="ArsP_1"/>
    <property type="match status" value="1"/>
</dbReference>
<evidence type="ECO:0000256" key="4">
    <source>
        <dbReference type="ARBA" id="ARBA00022692"/>
    </source>
</evidence>
<comment type="caution">
    <text evidence="8">The sequence shown here is derived from an EMBL/GenBank/DDBJ whole genome shotgun (WGS) entry which is preliminary data.</text>
</comment>
<feature type="transmembrane region" description="Helical" evidence="7">
    <location>
        <begin position="36"/>
        <end position="56"/>
    </location>
</feature>
<evidence type="ECO:0000313" key="9">
    <source>
        <dbReference type="Proteomes" id="UP000177701"/>
    </source>
</evidence>
<organism evidence="8 9">
    <name type="scientific">Candidatus Sediminicultor quintus</name>
    <dbReference type="NCBI Taxonomy" id="1797291"/>
    <lineage>
        <taxon>Bacteria</taxon>
        <taxon>Pseudomonadati</taxon>
        <taxon>Atribacterota</taxon>
        <taxon>Candidatus Phoenicimicrobiia</taxon>
        <taxon>Candidatus Pheonicimicrobiales</taxon>
        <taxon>Candidatus Phoenicimicrobiaceae</taxon>
        <taxon>Candidatus Sediminicultor</taxon>
    </lineage>
</organism>
<feature type="transmembrane region" description="Helical" evidence="7">
    <location>
        <begin position="110"/>
        <end position="129"/>
    </location>
</feature>
<dbReference type="STRING" id="1797291.A2V47_05695"/>